<evidence type="ECO:0000313" key="5">
    <source>
        <dbReference type="WBParaSite" id="HCON_00105790-00001"/>
    </source>
</evidence>
<evidence type="ECO:0000259" key="3">
    <source>
        <dbReference type="SMART" id="SM00093"/>
    </source>
</evidence>
<dbReference type="PANTHER" id="PTHR11461:SF211">
    <property type="entry name" value="GH10112P-RELATED"/>
    <property type="match status" value="1"/>
</dbReference>
<comment type="similarity">
    <text evidence="1 2">Belongs to the serpin family.</text>
</comment>
<organism evidence="4 5">
    <name type="scientific">Haemonchus contortus</name>
    <name type="common">Barber pole worm</name>
    <dbReference type="NCBI Taxonomy" id="6289"/>
    <lineage>
        <taxon>Eukaryota</taxon>
        <taxon>Metazoa</taxon>
        <taxon>Ecdysozoa</taxon>
        <taxon>Nematoda</taxon>
        <taxon>Chromadorea</taxon>
        <taxon>Rhabditida</taxon>
        <taxon>Rhabditina</taxon>
        <taxon>Rhabditomorpha</taxon>
        <taxon>Strongyloidea</taxon>
        <taxon>Trichostrongylidae</taxon>
        <taxon>Haemonchus</taxon>
    </lineage>
</organism>
<evidence type="ECO:0000313" key="4">
    <source>
        <dbReference type="Proteomes" id="UP000025227"/>
    </source>
</evidence>
<dbReference type="Proteomes" id="UP000025227">
    <property type="component" value="Unplaced"/>
</dbReference>
<accession>A0A7I4YIU7</accession>
<dbReference type="SMART" id="SM00093">
    <property type="entry name" value="SERPIN"/>
    <property type="match status" value="1"/>
</dbReference>
<dbReference type="InterPro" id="IPR042185">
    <property type="entry name" value="Serpin_sf_2"/>
</dbReference>
<protein>
    <submittedName>
        <fullName evidence="5">Serine protease inhibitor</fullName>
    </submittedName>
</protein>
<dbReference type="InterPro" id="IPR036186">
    <property type="entry name" value="Serpin_sf"/>
</dbReference>
<dbReference type="Pfam" id="PF00079">
    <property type="entry name" value="Serpin"/>
    <property type="match status" value="1"/>
</dbReference>
<dbReference type="OMA" id="RIMEMIC"/>
<dbReference type="PROSITE" id="PS00284">
    <property type="entry name" value="SERPIN"/>
    <property type="match status" value="1"/>
</dbReference>
<dbReference type="InterPro" id="IPR023795">
    <property type="entry name" value="Serpin_CS"/>
</dbReference>
<dbReference type="OrthoDB" id="9518664at2759"/>
<keyword evidence="4" id="KW-1185">Reference proteome</keyword>
<dbReference type="InterPro" id="IPR042178">
    <property type="entry name" value="Serpin_sf_1"/>
</dbReference>
<dbReference type="Gene3D" id="3.30.497.10">
    <property type="entry name" value="Antithrombin, subunit I, domain 2"/>
    <property type="match status" value="1"/>
</dbReference>
<proteinExistence type="inferred from homology"/>
<dbReference type="Gene3D" id="2.30.39.10">
    <property type="entry name" value="Alpha-1-antitrypsin, domain 1"/>
    <property type="match status" value="1"/>
</dbReference>
<name>A0A7I4YIU7_HAECO</name>
<dbReference type="InterPro" id="IPR000215">
    <property type="entry name" value="Serpin_fam"/>
</dbReference>
<feature type="domain" description="Serpin" evidence="3">
    <location>
        <begin position="17"/>
        <end position="373"/>
    </location>
</feature>
<dbReference type="SUPFAM" id="SSF56574">
    <property type="entry name" value="Serpins"/>
    <property type="match status" value="1"/>
</dbReference>
<evidence type="ECO:0000256" key="1">
    <source>
        <dbReference type="ARBA" id="ARBA00009500"/>
    </source>
</evidence>
<evidence type="ECO:0000256" key="2">
    <source>
        <dbReference type="RuleBase" id="RU000411"/>
    </source>
</evidence>
<sequence length="373" mass="41693">MCCSKVMFPTAETDFGLSMLRCVPSNVSLVVSPISVIFTLAMVHVGSKGSTRFEIERVISKGADTEGFNSVEGYYARLFNRIENRWGHGASSRIFNRFFLNKRADVEMEYEASMLSFYNAKIDRMDFGTANKTAWIIAGHICASTDGKICGMVKEENVKNMFSLVVSTNHFTGEWKFKFDKSSNSKGTFYSSEGKEREVEYMNGSNQEILHAEDDDVQVLSLPYLDTSYALNIFLPKNRSGLHEIRARLTGERVQSLLSKLKKTIISITIPKMKIEAGLNLEKALKDMSVSRSFSTKADFTGIINRRLLVAGAAHKAIIKVDEDGTTAAGATVFSRFESMSAIVGERVKFEANHPFLFILTKDNDPLFMGQFV</sequence>
<dbReference type="GO" id="GO:0005615">
    <property type="term" value="C:extracellular space"/>
    <property type="evidence" value="ECO:0007669"/>
    <property type="project" value="InterPro"/>
</dbReference>
<dbReference type="AlphaFoldDB" id="A0A7I4YIU7"/>
<dbReference type="InterPro" id="IPR023796">
    <property type="entry name" value="Serpin_dom"/>
</dbReference>
<dbReference type="WBParaSite" id="HCON_00105790-00001">
    <property type="protein sequence ID" value="HCON_00105790-00001"/>
    <property type="gene ID" value="HCON_00105790"/>
</dbReference>
<reference evidence="5" key="1">
    <citation type="submission" date="2020-12" db="UniProtKB">
        <authorList>
            <consortium name="WormBaseParasite"/>
        </authorList>
    </citation>
    <scope>IDENTIFICATION</scope>
    <source>
        <strain evidence="5">MHco3</strain>
    </source>
</reference>
<dbReference type="PANTHER" id="PTHR11461">
    <property type="entry name" value="SERINE PROTEASE INHIBITOR, SERPIN"/>
    <property type="match status" value="1"/>
</dbReference>
<dbReference type="GO" id="GO:0004867">
    <property type="term" value="F:serine-type endopeptidase inhibitor activity"/>
    <property type="evidence" value="ECO:0007669"/>
    <property type="project" value="InterPro"/>
</dbReference>